<evidence type="ECO:0000256" key="2">
    <source>
        <dbReference type="ARBA" id="ARBA00022454"/>
    </source>
</evidence>
<dbReference type="GO" id="GO:0006325">
    <property type="term" value="P:chromatin organization"/>
    <property type="evidence" value="ECO:0007669"/>
    <property type="project" value="UniProtKB-KW"/>
</dbReference>
<keyword evidence="6" id="KW-0156">Chromatin regulator</keyword>
<feature type="compositionally biased region" description="Basic and acidic residues" evidence="8">
    <location>
        <begin position="29"/>
        <end position="39"/>
    </location>
</feature>
<dbReference type="AlphaFoldDB" id="V4AUQ1"/>
<dbReference type="PROSITE" id="PS00678">
    <property type="entry name" value="WD_REPEATS_1"/>
    <property type="match status" value="1"/>
</dbReference>
<comment type="subcellular location">
    <subcellularLocation>
        <location evidence="1">Chromosome</location>
    </subcellularLocation>
</comment>
<name>V4AUQ1_LOTGI</name>
<dbReference type="PANTHER" id="PTHR24370">
    <property type="entry name" value="OPTICIN"/>
    <property type="match status" value="1"/>
</dbReference>
<reference evidence="10 11" key="1">
    <citation type="journal article" date="2013" name="Nature">
        <title>Insights into bilaterian evolution from three spiralian genomes.</title>
        <authorList>
            <person name="Simakov O."/>
            <person name="Marletaz F."/>
            <person name="Cho S.J."/>
            <person name="Edsinger-Gonzales E."/>
            <person name="Havlak P."/>
            <person name="Hellsten U."/>
            <person name="Kuo D.H."/>
            <person name="Larsson T."/>
            <person name="Lv J."/>
            <person name="Arendt D."/>
            <person name="Savage R."/>
            <person name="Osoegawa K."/>
            <person name="de Jong P."/>
            <person name="Grimwood J."/>
            <person name="Chapman J.A."/>
            <person name="Shapiro H."/>
            <person name="Aerts A."/>
            <person name="Otillar R.P."/>
            <person name="Terry A.Y."/>
            <person name="Boore J.L."/>
            <person name="Grigoriev I.V."/>
            <person name="Lindberg D.R."/>
            <person name="Seaver E.C."/>
            <person name="Weisblat D.A."/>
            <person name="Putnam N.H."/>
            <person name="Rokhsar D.S."/>
        </authorList>
    </citation>
    <scope>NUCLEOTIDE SEQUENCE [LARGE SCALE GENOMIC DNA]</scope>
</reference>
<dbReference type="PROSITE" id="PS50082">
    <property type="entry name" value="WD_REPEATS_2"/>
    <property type="match status" value="1"/>
</dbReference>
<keyword evidence="4" id="KW-0433">Leucine-rich repeat</keyword>
<keyword evidence="11" id="KW-1185">Reference proteome</keyword>
<dbReference type="SMART" id="SM00320">
    <property type="entry name" value="WD40"/>
    <property type="match status" value="3"/>
</dbReference>
<dbReference type="Pfam" id="PF23215">
    <property type="entry name" value="WD_LRWD1"/>
    <property type="match status" value="1"/>
</dbReference>
<dbReference type="InterPro" id="IPR036322">
    <property type="entry name" value="WD40_repeat_dom_sf"/>
</dbReference>
<dbReference type="Proteomes" id="UP000030746">
    <property type="component" value="Unassembled WGS sequence"/>
</dbReference>
<feature type="repeat" description="WD" evidence="7">
    <location>
        <begin position="135"/>
        <end position="169"/>
    </location>
</feature>
<feature type="domain" description="Leucine-rich repeat and WD repeat-containing protein 1 WD" evidence="9">
    <location>
        <begin position="20"/>
        <end position="407"/>
    </location>
</feature>
<evidence type="ECO:0000256" key="7">
    <source>
        <dbReference type="PROSITE-ProRule" id="PRU00221"/>
    </source>
</evidence>
<evidence type="ECO:0000256" key="1">
    <source>
        <dbReference type="ARBA" id="ARBA00004286"/>
    </source>
</evidence>
<dbReference type="OrthoDB" id="7318948at2759"/>
<keyword evidence="5" id="KW-0677">Repeat</keyword>
<dbReference type="OMA" id="IWKCAFE"/>
<dbReference type="InterPro" id="IPR052489">
    <property type="entry name" value="LRWD1"/>
</dbReference>
<dbReference type="PROSITE" id="PS50294">
    <property type="entry name" value="WD_REPEATS_REGION"/>
    <property type="match status" value="1"/>
</dbReference>
<feature type="compositionally biased region" description="Basic and acidic residues" evidence="8">
    <location>
        <begin position="1"/>
        <end position="14"/>
    </location>
</feature>
<dbReference type="EMBL" id="KB201206">
    <property type="protein sequence ID" value="ESO98685.1"/>
    <property type="molecule type" value="Genomic_DNA"/>
</dbReference>
<dbReference type="SUPFAM" id="SSF50978">
    <property type="entry name" value="WD40 repeat-like"/>
    <property type="match status" value="1"/>
</dbReference>
<dbReference type="Gene3D" id="2.130.10.10">
    <property type="entry name" value="YVTN repeat-like/Quinoprotein amine dehydrogenase"/>
    <property type="match status" value="1"/>
</dbReference>
<organism evidence="10 11">
    <name type="scientific">Lottia gigantea</name>
    <name type="common">Giant owl limpet</name>
    <dbReference type="NCBI Taxonomy" id="225164"/>
    <lineage>
        <taxon>Eukaryota</taxon>
        <taxon>Metazoa</taxon>
        <taxon>Spiralia</taxon>
        <taxon>Lophotrochozoa</taxon>
        <taxon>Mollusca</taxon>
        <taxon>Gastropoda</taxon>
        <taxon>Patellogastropoda</taxon>
        <taxon>Lottioidea</taxon>
        <taxon>Lottiidae</taxon>
        <taxon>Lottia</taxon>
    </lineage>
</organism>
<evidence type="ECO:0000256" key="4">
    <source>
        <dbReference type="ARBA" id="ARBA00022614"/>
    </source>
</evidence>
<gene>
    <name evidence="10" type="ORF">LOTGIDRAFT_174053</name>
</gene>
<dbReference type="InterPro" id="IPR019775">
    <property type="entry name" value="WD40_repeat_CS"/>
</dbReference>
<evidence type="ECO:0000256" key="5">
    <source>
        <dbReference type="ARBA" id="ARBA00022737"/>
    </source>
</evidence>
<feature type="region of interest" description="Disordered" evidence="8">
    <location>
        <begin position="1"/>
        <end position="39"/>
    </location>
</feature>
<dbReference type="CTD" id="20242604"/>
<dbReference type="GO" id="GO:0005664">
    <property type="term" value="C:nuclear origin of replication recognition complex"/>
    <property type="evidence" value="ECO:0007669"/>
    <property type="project" value="TreeGrafter"/>
</dbReference>
<dbReference type="InterPro" id="IPR001680">
    <property type="entry name" value="WD40_rpt"/>
</dbReference>
<dbReference type="RefSeq" id="XP_009050629.1">
    <property type="nucleotide sequence ID" value="XM_009052381.1"/>
</dbReference>
<dbReference type="InterPro" id="IPR015943">
    <property type="entry name" value="WD40/YVTN_repeat-like_dom_sf"/>
</dbReference>
<evidence type="ECO:0000313" key="11">
    <source>
        <dbReference type="Proteomes" id="UP000030746"/>
    </source>
</evidence>
<protein>
    <recommendedName>
        <fullName evidence="9">Leucine-rich repeat and WD repeat-containing protein 1 WD domain-containing protein</fullName>
    </recommendedName>
</protein>
<sequence>MTQTKRKVEEKEKLPPSPDYEPTAFLRCHSKDNDPNDDNSKVWKSAFEPSLQSKGETTYILATCGSKVVNFIDCQTGKVMKRYNDTDSNESFYTLAWSTLPIQGKTTKCNILAVAGEGCCIKLLYPTQLVMYSSLSYHKKYISSLLFHPTIPNYLYSSSRDGWIVLWDIGLPDLTWKTKADTRPLLRLAVPNINSDAINLVYSPTLNVLVAACENGCIGWKFDATKLQKTQKRNRVISEPDYIFVQSNEKQTIDGLVMLTHDLVASKEVGTGTIKVWNIKDSIITKKVKSKQIQPLLELEYTSTQVDYLNFGYSQGMLCVGDDEGQLYLYNLLKQLKDTRPVKHIFTPSQVLEWPELNIDSKSQIDDDAVPELENQKIVINCVSVSSDKEYIVYGTDTNLLCIWKKC</sequence>
<dbReference type="HOGENOM" id="CLU_728062_0_0_1"/>
<proteinExistence type="predicted"/>
<dbReference type="STRING" id="225164.V4AUQ1"/>
<evidence type="ECO:0000256" key="8">
    <source>
        <dbReference type="SAM" id="MobiDB-lite"/>
    </source>
</evidence>
<evidence type="ECO:0000259" key="9">
    <source>
        <dbReference type="Pfam" id="PF23215"/>
    </source>
</evidence>
<accession>V4AUQ1</accession>
<dbReference type="GeneID" id="20242604"/>
<evidence type="ECO:0000256" key="3">
    <source>
        <dbReference type="ARBA" id="ARBA00022574"/>
    </source>
</evidence>
<keyword evidence="3 7" id="KW-0853">WD repeat</keyword>
<dbReference type="InterPro" id="IPR056160">
    <property type="entry name" value="WD_LRWD1"/>
</dbReference>
<dbReference type="KEGG" id="lgi:LOTGIDRAFT_174053"/>
<evidence type="ECO:0000256" key="6">
    <source>
        <dbReference type="ARBA" id="ARBA00022853"/>
    </source>
</evidence>
<dbReference type="GO" id="GO:0003682">
    <property type="term" value="F:chromatin binding"/>
    <property type="evidence" value="ECO:0007669"/>
    <property type="project" value="TreeGrafter"/>
</dbReference>
<dbReference type="GO" id="GO:0071169">
    <property type="term" value="P:establishment of protein localization to chromatin"/>
    <property type="evidence" value="ECO:0007669"/>
    <property type="project" value="TreeGrafter"/>
</dbReference>
<dbReference type="PANTHER" id="PTHR24370:SF10">
    <property type="entry name" value="LEUCINE-RICH REPEAT AND WD REPEAT-CONTAINING PROTEIN 1"/>
    <property type="match status" value="1"/>
</dbReference>
<evidence type="ECO:0000313" key="10">
    <source>
        <dbReference type="EMBL" id="ESO98685.1"/>
    </source>
</evidence>
<keyword evidence="2" id="KW-0158">Chromosome</keyword>